<dbReference type="EMBL" id="MU089519">
    <property type="protein sequence ID" value="KAF7852171.1"/>
    <property type="molecule type" value="Genomic_DNA"/>
</dbReference>
<comment type="caution">
    <text evidence="1">The sequence shown here is derived from an EMBL/GenBank/DDBJ whole genome shotgun (WGS) entry which is preliminary data.</text>
</comment>
<reference evidence="1" key="1">
    <citation type="submission" date="2020-05" db="EMBL/GenBank/DDBJ databases">
        <title>WGS assembly of Corymbia citriodora subspecies variegata.</title>
        <authorList>
            <person name="Barry K."/>
            <person name="Hundley H."/>
            <person name="Shu S."/>
            <person name="Jenkins J."/>
            <person name="Grimwood J."/>
            <person name="Baten A."/>
        </authorList>
    </citation>
    <scope>NUCLEOTIDE SEQUENCE</scope>
    <source>
        <strain evidence="1">CV2-018</strain>
    </source>
</reference>
<keyword evidence="2" id="KW-1185">Reference proteome</keyword>
<sequence length="100" mass="11076">MSEVFGEELAANRSISAHLTSFCAAVGIFYSFDSTVKANPVRPSNNFGYHAHYYKGKKFTGYDATSPTTEPGIFFRESILKMGKTFSNARHPRPNVSSCK</sequence>
<evidence type="ECO:0000313" key="2">
    <source>
        <dbReference type="Proteomes" id="UP000806378"/>
    </source>
</evidence>
<gene>
    <name evidence="1" type="ORF">BT93_L0560</name>
</gene>
<name>A0A8T0CX58_CORYI</name>
<dbReference type="Gramene" id="rna-gnl|WGS:JABURB|Cocit.L0560.1">
    <property type="protein sequence ID" value="cds-KAF7852171.1"/>
    <property type="gene ID" value="gene-BT93_L0560"/>
</dbReference>
<dbReference type="AlphaFoldDB" id="A0A8T0CX58"/>
<accession>A0A8T0CX58</accession>
<protein>
    <submittedName>
        <fullName evidence="1">Uncharacterized protein</fullName>
    </submittedName>
</protein>
<evidence type="ECO:0000313" key="1">
    <source>
        <dbReference type="EMBL" id="KAF7852171.1"/>
    </source>
</evidence>
<organism evidence="1 2">
    <name type="scientific">Corymbia citriodora subsp. variegata</name>
    <dbReference type="NCBI Taxonomy" id="360336"/>
    <lineage>
        <taxon>Eukaryota</taxon>
        <taxon>Viridiplantae</taxon>
        <taxon>Streptophyta</taxon>
        <taxon>Embryophyta</taxon>
        <taxon>Tracheophyta</taxon>
        <taxon>Spermatophyta</taxon>
        <taxon>Magnoliopsida</taxon>
        <taxon>eudicotyledons</taxon>
        <taxon>Gunneridae</taxon>
        <taxon>Pentapetalae</taxon>
        <taxon>rosids</taxon>
        <taxon>malvids</taxon>
        <taxon>Myrtales</taxon>
        <taxon>Myrtaceae</taxon>
        <taxon>Myrtoideae</taxon>
        <taxon>Eucalypteae</taxon>
        <taxon>Corymbia</taxon>
    </lineage>
</organism>
<dbReference type="Proteomes" id="UP000806378">
    <property type="component" value="Unassembled WGS sequence"/>
</dbReference>
<proteinExistence type="predicted"/>